<dbReference type="PANTHER" id="PTHR46749:SF1">
    <property type="entry name" value="COMPLEX III ASSEMBLY FACTOR LYRM7"/>
    <property type="match status" value="1"/>
</dbReference>
<dbReference type="InParanoid" id="A0A1Z5K0J8"/>
<protein>
    <recommendedName>
        <fullName evidence="6">Complex III assembly factor LYRM7</fullName>
    </recommendedName>
</protein>
<dbReference type="InterPro" id="IPR045298">
    <property type="entry name" value="Complex1_LYR_LYRM7"/>
</dbReference>
<dbReference type="OrthoDB" id="529194at2759"/>
<proteinExistence type="predicted"/>
<dbReference type="Proteomes" id="UP000198406">
    <property type="component" value="Unassembled WGS sequence"/>
</dbReference>
<gene>
    <name evidence="4" type="ORF">FisN_19Hh126</name>
</gene>
<evidence type="ECO:0000256" key="1">
    <source>
        <dbReference type="ARBA" id="ARBA00004305"/>
    </source>
</evidence>
<accession>A0A1Z5K0J8</accession>
<organism evidence="4 5">
    <name type="scientific">Fistulifera solaris</name>
    <name type="common">Oleaginous diatom</name>
    <dbReference type="NCBI Taxonomy" id="1519565"/>
    <lineage>
        <taxon>Eukaryota</taxon>
        <taxon>Sar</taxon>
        <taxon>Stramenopiles</taxon>
        <taxon>Ochrophyta</taxon>
        <taxon>Bacillariophyta</taxon>
        <taxon>Bacillariophyceae</taxon>
        <taxon>Bacillariophycidae</taxon>
        <taxon>Naviculales</taxon>
        <taxon>Naviculaceae</taxon>
        <taxon>Fistulifera</taxon>
    </lineage>
</organism>
<comment type="caution">
    <text evidence="4">The sequence shown here is derived from an EMBL/GenBank/DDBJ whole genome shotgun (WGS) entry which is preliminary data.</text>
</comment>
<dbReference type="GO" id="GO:0044183">
    <property type="term" value="F:protein folding chaperone"/>
    <property type="evidence" value="ECO:0007669"/>
    <property type="project" value="TreeGrafter"/>
</dbReference>
<dbReference type="AlphaFoldDB" id="A0A1Z5K0J8"/>
<dbReference type="GO" id="GO:0005759">
    <property type="term" value="C:mitochondrial matrix"/>
    <property type="evidence" value="ECO:0007669"/>
    <property type="project" value="UniProtKB-SubCell"/>
</dbReference>
<reference evidence="4 5" key="1">
    <citation type="journal article" date="2015" name="Plant Cell">
        <title>Oil accumulation by the oleaginous diatom Fistulifera solaris as revealed by the genome and transcriptome.</title>
        <authorList>
            <person name="Tanaka T."/>
            <person name="Maeda Y."/>
            <person name="Veluchamy A."/>
            <person name="Tanaka M."/>
            <person name="Abida H."/>
            <person name="Marechal E."/>
            <person name="Bowler C."/>
            <person name="Muto M."/>
            <person name="Sunaga Y."/>
            <person name="Tanaka M."/>
            <person name="Yoshino T."/>
            <person name="Taniguchi T."/>
            <person name="Fukuda Y."/>
            <person name="Nemoto M."/>
            <person name="Matsumoto M."/>
            <person name="Wong P.S."/>
            <person name="Aburatani S."/>
            <person name="Fujibuchi W."/>
        </authorList>
    </citation>
    <scope>NUCLEOTIDE SEQUENCE [LARGE SCALE GENOMIC DNA]</scope>
    <source>
        <strain evidence="4 5">JPCC DA0580</strain>
    </source>
</reference>
<evidence type="ECO:0000313" key="4">
    <source>
        <dbReference type="EMBL" id="GAX19548.1"/>
    </source>
</evidence>
<dbReference type="InterPro" id="IPR050435">
    <property type="entry name" value="MZM1/LYRM7"/>
</dbReference>
<dbReference type="CDD" id="cd20267">
    <property type="entry name" value="Complex1_LYR_LYRM7"/>
    <property type="match status" value="1"/>
</dbReference>
<dbReference type="EMBL" id="BDSP01000137">
    <property type="protein sequence ID" value="GAX19548.1"/>
    <property type="molecule type" value="Genomic_DNA"/>
</dbReference>
<keyword evidence="2" id="KW-0496">Mitochondrion</keyword>
<dbReference type="PANTHER" id="PTHR46749">
    <property type="entry name" value="COMPLEX III ASSEMBLY FACTOR LYRM7"/>
    <property type="match status" value="1"/>
</dbReference>
<keyword evidence="5" id="KW-1185">Reference proteome</keyword>
<name>A0A1Z5K0J8_FISSO</name>
<sequence>MSLAPKARVLSGYRRLFRARKNLFAGDHRAMEESRLAIKAEFVKNKAVPTVGDHFEGLLTMVDEAEDMLRHHIVRGELNQDTGNYQVKIKPEHTVGAEQTHVEPITQRTVEKLVKPETVEVCKSSSKNK</sequence>
<evidence type="ECO:0008006" key="6">
    <source>
        <dbReference type="Google" id="ProtNLM"/>
    </source>
</evidence>
<dbReference type="GO" id="GO:0034551">
    <property type="term" value="P:mitochondrial respiratory chain complex III assembly"/>
    <property type="evidence" value="ECO:0007669"/>
    <property type="project" value="InterPro"/>
</dbReference>
<evidence type="ECO:0000256" key="3">
    <source>
        <dbReference type="ARBA" id="ARBA00023186"/>
    </source>
</evidence>
<comment type="subcellular location">
    <subcellularLocation>
        <location evidence="1">Mitochondrion matrix</location>
    </subcellularLocation>
</comment>
<evidence type="ECO:0000256" key="2">
    <source>
        <dbReference type="ARBA" id="ARBA00023128"/>
    </source>
</evidence>
<evidence type="ECO:0000313" key="5">
    <source>
        <dbReference type="Proteomes" id="UP000198406"/>
    </source>
</evidence>
<keyword evidence="3" id="KW-0143">Chaperone</keyword>